<organism evidence="1">
    <name type="scientific">Escherichia coli</name>
    <dbReference type="NCBI Taxonomy" id="562"/>
    <lineage>
        <taxon>Bacteria</taxon>
        <taxon>Pseudomonadati</taxon>
        <taxon>Pseudomonadota</taxon>
        <taxon>Gammaproteobacteria</taxon>
        <taxon>Enterobacterales</taxon>
        <taxon>Enterobacteriaceae</taxon>
        <taxon>Escherichia</taxon>
    </lineage>
</organism>
<dbReference type="InterPro" id="IPR027417">
    <property type="entry name" value="P-loop_NTPase"/>
</dbReference>
<dbReference type="InterPro" id="IPR010488">
    <property type="entry name" value="Zeta_toxin_domain"/>
</dbReference>
<dbReference type="Gene3D" id="3.40.50.300">
    <property type="entry name" value="P-loop containing nucleotide triphosphate hydrolases"/>
    <property type="match status" value="1"/>
</dbReference>
<gene>
    <name evidence="1" type="ORF">HLZ50_18580</name>
</gene>
<proteinExistence type="predicted"/>
<dbReference type="Pfam" id="PF06414">
    <property type="entry name" value="Zeta_toxin"/>
    <property type="match status" value="1"/>
</dbReference>
<reference evidence="1" key="1">
    <citation type="journal article" date="2018" name="Genome Biol.">
        <title>SKESA: strategic k-mer extension for scrupulous assemblies.</title>
        <authorList>
            <person name="Souvorov A."/>
            <person name="Agarwala R."/>
            <person name="Lipman D.J."/>
        </authorList>
    </citation>
    <scope>NUCLEOTIDE SEQUENCE [LARGE SCALE GENOMIC DNA]</scope>
    <source>
        <strain evidence="1">Ecoli[ST-219]</strain>
        <strain>ecoli[ST-219]</strain>
    </source>
</reference>
<dbReference type="RefSeq" id="WP_021578196.1">
    <property type="nucleotide sequence ID" value="NZ_BFJX01000056.1"/>
</dbReference>
<dbReference type="EMBL" id="DABGKZ010000032">
    <property type="protein sequence ID" value="HAJ5152021.1"/>
    <property type="molecule type" value="Genomic_DNA"/>
</dbReference>
<comment type="caution">
    <text evidence="1">The sequence shown here is derived from an EMBL/GenBank/DDBJ whole genome shotgun (WGS) entry which is preliminary data.</text>
</comment>
<evidence type="ECO:0000313" key="1">
    <source>
        <dbReference type="EMBL" id="HAJ5152021.1"/>
    </source>
</evidence>
<dbReference type="GO" id="GO:0005524">
    <property type="term" value="F:ATP binding"/>
    <property type="evidence" value="ECO:0007669"/>
    <property type="project" value="InterPro"/>
</dbReference>
<dbReference type="AlphaFoldDB" id="A0A7B3IJC8"/>
<sequence>MATLMEKDALLNGASQCIAFLSNIVDSCFSSQVQDSDDELSQLVSYRDNLYSTPAKLVDFTQEKLRLQQVRKKYQREFNNTAHSENKASFDSIWQRLTNHDVTSQQSPIGFVLGGQPGAGKSALIELAKRETKNNIMIINGDDFRFLHPDFNYIYQTYGDDFVTHTAKFSGETVERAIERAIANKLNIVVEGTFRNAATPLQTLKKLKDAGYRTEVMIKTTSAALSWESTNERYNKDKEAGNIARKVDKNHHDIVTDLLAENASKVFASNLADKFAVYSREKMIFSSQAATNCDIATLIQNEISGSAQE</sequence>
<dbReference type="GO" id="GO:0016301">
    <property type="term" value="F:kinase activity"/>
    <property type="evidence" value="ECO:0007669"/>
    <property type="project" value="InterPro"/>
</dbReference>
<accession>A0A7B3IJC8</accession>
<dbReference type="Proteomes" id="UP000840371">
    <property type="component" value="Unassembled WGS sequence"/>
</dbReference>
<dbReference type="SUPFAM" id="SSF52540">
    <property type="entry name" value="P-loop containing nucleoside triphosphate hydrolases"/>
    <property type="match status" value="1"/>
</dbReference>
<reference evidence="1" key="2">
    <citation type="submission" date="2019-11" db="EMBL/GenBank/DDBJ databases">
        <authorList>
            <consortium name="NCBI Pathogen Detection Project"/>
        </authorList>
    </citation>
    <scope>NUCLEOTIDE SEQUENCE</scope>
    <source>
        <strain evidence="1">Ecoli[ST-219]</strain>
    </source>
</reference>
<protein>
    <submittedName>
        <fullName evidence="1">Zeta toxin</fullName>
    </submittedName>
</protein>
<name>A0A7B3IJC8_ECOLX</name>